<reference evidence="2" key="1">
    <citation type="submission" date="2019-08" db="EMBL/GenBank/DDBJ databases">
        <authorList>
            <person name="Kucharzyk K."/>
            <person name="Murdoch R.W."/>
            <person name="Higgins S."/>
            <person name="Loffler F."/>
        </authorList>
    </citation>
    <scope>NUCLEOTIDE SEQUENCE</scope>
</reference>
<evidence type="ECO:0000313" key="2">
    <source>
        <dbReference type="EMBL" id="MPN35701.1"/>
    </source>
</evidence>
<gene>
    <name evidence="2" type="ORF">SDC9_183199</name>
</gene>
<dbReference type="InterPro" id="IPR049222">
    <property type="entry name" value="DUF6870"/>
</dbReference>
<protein>
    <recommendedName>
        <fullName evidence="1">DUF6870 domain-containing protein</fullName>
    </recommendedName>
</protein>
<dbReference type="AlphaFoldDB" id="A0A645H9L3"/>
<dbReference type="Pfam" id="PF21757">
    <property type="entry name" value="DUF6870"/>
    <property type="match status" value="1"/>
</dbReference>
<name>A0A645H9L3_9ZZZZ</name>
<proteinExistence type="predicted"/>
<dbReference type="EMBL" id="VSSQ01089469">
    <property type="protein sequence ID" value="MPN35701.1"/>
    <property type="molecule type" value="Genomic_DNA"/>
</dbReference>
<comment type="caution">
    <text evidence="2">The sequence shown here is derived from an EMBL/GenBank/DDBJ whole genome shotgun (WGS) entry which is preliminary data.</text>
</comment>
<evidence type="ECO:0000259" key="1">
    <source>
        <dbReference type="Pfam" id="PF21757"/>
    </source>
</evidence>
<sequence length="83" mass="9757">MITLQDLEKMRLIDPLTVNQDELIDIQDVEINNELPKEDRISDYISQIKNPYLCKCGNLVIQSEFTETDITLNDRLKQLFRMA</sequence>
<organism evidence="2">
    <name type="scientific">bioreactor metagenome</name>
    <dbReference type="NCBI Taxonomy" id="1076179"/>
    <lineage>
        <taxon>unclassified sequences</taxon>
        <taxon>metagenomes</taxon>
        <taxon>ecological metagenomes</taxon>
    </lineage>
</organism>
<feature type="domain" description="DUF6870" evidence="1">
    <location>
        <begin position="10"/>
        <end position="79"/>
    </location>
</feature>
<accession>A0A645H9L3</accession>